<keyword evidence="1" id="KW-1133">Transmembrane helix</keyword>
<evidence type="ECO:0000313" key="3">
    <source>
        <dbReference type="Proteomes" id="UP001549086"/>
    </source>
</evidence>
<dbReference type="PANTHER" id="PTHR23537">
    <property type="match status" value="1"/>
</dbReference>
<dbReference type="EMBL" id="JBEPLI010000006">
    <property type="protein sequence ID" value="MET3589730.1"/>
    <property type="molecule type" value="Genomic_DNA"/>
</dbReference>
<comment type="caution">
    <text evidence="2">The sequence shown here is derived from an EMBL/GenBank/DDBJ whole genome shotgun (WGS) entry which is preliminary data.</text>
</comment>
<dbReference type="InterPro" id="IPR036259">
    <property type="entry name" value="MFS_trans_sf"/>
</dbReference>
<keyword evidence="3" id="KW-1185">Reference proteome</keyword>
<dbReference type="InterPro" id="IPR010645">
    <property type="entry name" value="MFS_4"/>
</dbReference>
<organism evidence="2 3">
    <name type="scientific">Bartonella silvatica</name>
    <dbReference type="NCBI Taxonomy" id="357760"/>
    <lineage>
        <taxon>Bacteria</taxon>
        <taxon>Pseudomonadati</taxon>
        <taxon>Pseudomonadota</taxon>
        <taxon>Alphaproteobacteria</taxon>
        <taxon>Hyphomicrobiales</taxon>
        <taxon>Bartonellaceae</taxon>
        <taxon>Bartonella</taxon>
    </lineage>
</organism>
<evidence type="ECO:0000313" key="2">
    <source>
        <dbReference type="EMBL" id="MET3589730.1"/>
    </source>
</evidence>
<dbReference type="SUPFAM" id="SSF103473">
    <property type="entry name" value="MFS general substrate transporter"/>
    <property type="match status" value="1"/>
</dbReference>
<feature type="transmembrane region" description="Helical" evidence="1">
    <location>
        <begin position="21"/>
        <end position="43"/>
    </location>
</feature>
<dbReference type="PANTHER" id="PTHR23537:SF1">
    <property type="entry name" value="SUGAR TRANSPORTER"/>
    <property type="match status" value="1"/>
</dbReference>
<dbReference type="Proteomes" id="UP001549086">
    <property type="component" value="Unassembled WGS sequence"/>
</dbReference>
<sequence length="99" mass="11636">MRLNLLLIKSLTHENIVWWEFVLLYVLAGFGYIIVATYLPLMAKTFNFQLFTNHLWLFVGIAIVLSRFIWLWGENRYGVLRCRTLSLLIQGGYVLLTII</sequence>
<proteinExistence type="predicted"/>
<keyword evidence="1" id="KW-0812">Transmembrane</keyword>
<dbReference type="Pfam" id="PF06779">
    <property type="entry name" value="MFS_4"/>
    <property type="match status" value="1"/>
</dbReference>
<feature type="transmembrane region" description="Helical" evidence="1">
    <location>
        <begin position="55"/>
        <end position="73"/>
    </location>
</feature>
<name>A0ABV2HGT3_9HYPH</name>
<reference evidence="2 3" key="1">
    <citation type="submission" date="2024-06" db="EMBL/GenBank/DDBJ databases">
        <title>Genomic Encyclopedia of Type Strains, Phase IV (KMG-IV): sequencing the most valuable type-strain genomes for metagenomic binning, comparative biology and taxonomic classification.</title>
        <authorList>
            <person name="Goeker M."/>
        </authorList>
    </citation>
    <scope>NUCLEOTIDE SEQUENCE [LARGE SCALE GENOMIC DNA]</scope>
    <source>
        <strain evidence="2 3">DSM 23649</strain>
    </source>
</reference>
<keyword evidence="1" id="KW-0472">Membrane</keyword>
<accession>A0ABV2HGT3</accession>
<evidence type="ECO:0000256" key="1">
    <source>
        <dbReference type="SAM" id="Phobius"/>
    </source>
</evidence>
<protein>
    <submittedName>
        <fullName evidence="2">Uncharacterized protein</fullName>
    </submittedName>
</protein>
<gene>
    <name evidence="2" type="ORF">ABID23_000816</name>
</gene>
<dbReference type="RefSeq" id="WP_354189523.1">
    <property type="nucleotide sequence ID" value="NZ_JBEPLI010000006.1"/>
</dbReference>